<sequence>MNLCNGAVSDRVTRSRSKIDSPDPAGGPDGPEEPDPAAEELRLSKKRRGLTLQRARYGKALLSTGEVTGWRIFGITPIDHVHYILFIRTARIDHTNHLTPRPIIAHVQLLPKPTFKPQDSATTGGIPEATFNSQQLVTAVWETASPHMRAQLSKNFANPTKPTNEEILAVCQQAVDEFSGDIAYTVMVTKLFNEPRSELETLDSGGVYPAARLLDKLLYQDLGQGWFLLYHPMVPIGGTIEMYGGREELYSWCLYVARGQPDSKHCIDVDSTPDVMVSA</sequence>
<feature type="region of interest" description="Disordered" evidence="1">
    <location>
        <begin position="1"/>
        <end position="38"/>
    </location>
</feature>
<evidence type="ECO:0000313" key="3">
    <source>
        <dbReference type="Proteomes" id="UP000518752"/>
    </source>
</evidence>
<evidence type="ECO:0000256" key="1">
    <source>
        <dbReference type="SAM" id="MobiDB-lite"/>
    </source>
</evidence>
<protein>
    <submittedName>
        <fullName evidence="2">Uncharacterized protein</fullName>
    </submittedName>
</protein>
<dbReference type="EMBL" id="JAACJN010000270">
    <property type="protein sequence ID" value="KAF5353166.1"/>
    <property type="molecule type" value="Genomic_DNA"/>
</dbReference>
<reference evidence="2 3" key="1">
    <citation type="journal article" date="2020" name="ISME J.">
        <title>Uncovering the hidden diversity of litter-decomposition mechanisms in mushroom-forming fungi.</title>
        <authorList>
            <person name="Floudas D."/>
            <person name="Bentzer J."/>
            <person name="Ahren D."/>
            <person name="Johansson T."/>
            <person name="Persson P."/>
            <person name="Tunlid A."/>
        </authorList>
    </citation>
    <scope>NUCLEOTIDE SEQUENCE [LARGE SCALE GENOMIC DNA]</scope>
    <source>
        <strain evidence="2 3">CBS 406.79</strain>
    </source>
</reference>
<evidence type="ECO:0000313" key="2">
    <source>
        <dbReference type="EMBL" id="KAF5353166.1"/>
    </source>
</evidence>
<dbReference type="AlphaFoldDB" id="A0A8H5D3Z2"/>
<organism evidence="2 3">
    <name type="scientific">Collybiopsis confluens</name>
    <dbReference type="NCBI Taxonomy" id="2823264"/>
    <lineage>
        <taxon>Eukaryota</taxon>
        <taxon>Fungi</taxon>
        <taxon>Dikarya</taxon>
        <taxon>Basidiomycota</taxon>
        <taxon>Agaricomycotina</taxon>
        <taxon>Agaricomycetes</taxon>
        <taxon>Agaricomycetidae</taxon>
        <taxon>Agaricales</taxon>
        <taxon>Marasmiineae</taxon>
        <taxon>Omphalotaceae</taxon>
        <taxon>Collybiopsis</taxon>
    </lineage>
</organism>
<proteinExistence type="predicted"/>
<dbReference type="Proteomes" id="UP000518752">
    <property type="component" value="Unassembled WGS sequence"/>
</dbReference>
<accession>A0A8H5D3Z2</accession>
<comment type="caution">
    <text evidence="2">The sequence shown here is derived from an EMBL/GenBank/DDBJ whole genome shotgun (WGS) entry which is preliminary data.</text>
</comment>
<feature type="compositionally biased region" description="Basic and acidic residues" evidence="1">
    <location>
        <begin position="11"/>
        <end position="21"/>
    </location>
</feature>
<name>A0A8H5D3Z2_9AGAR</name>
<keyword evidence="3" id="KW-1185">Reference proteome</keyword>
<gene>
    <name evidence="2" type="ORF">D9757_012646</name>
</gene>